<feature type="transmembrane region" description="Helical" evidence="5">
    <location>
        <begin position="261"/>
        <end position="280"/>
    </location>
</feature>
<dbReference type="PRINTS" id="PR00252">
    <property type="entry name" value="NRIONCHANNEL"/>
</dbReference>
<evidence type="ECO:0000256" key="2">
    <source>
        <dbReference type="ARBA" id="ARBA00022692"/>
    </source>
</evidence>
<keyword evidence="4 5" id="KW-0472">Membrane</keyword>
<feature type="transmembrane region" description="Helical" evidence="5">
    <location>
        <begin position="292"/>
        <end position="314"/>
    </location>
</feature>
<feature type="chain" id="PRO_5034840974" evidence="5">
    <location>
        <begin position="19"/>
        <end position="400"/>
    </location>
</feature>
<dbReference type="InterPro" id="IPR038050">
    <property type="entry name" value="Neuro_actylchol_rec"/>
</dbReference>
<proteinExistence type="inferred from homology"/>
<dbReference type="InterPro" id="IPR036734">
    <property type="entry name" value="Neur_chan_lig-bd_sf"/>
</dbReference>
<reference evidence="8" key="1">
    <citation type="submission" date="2024-06" db="UniProtKB">
        <authorList>
            <consortium name="RefSeq"/>
        </authorList>
    </citation>
    <scope>NUCLEOTIDE SEQUENCE [LARGE SCALE GENOMIC DNA]</scope>
</reference>
<feature type="domain" description="Neurotransmitter-gated ion-channel transmembrane" evidence="7">
    <location>
        <begin position="236"/>
        <end position="333"/>
    </location>
</feature>
<accession>A0A8B8CLN7</accession>
<dbReference type="GeneID" id="111119840"/>
<dbReference type="CDD" id="cd18989">
    <property type="entry name" value="LGIC_ECD_cation"/>
    <property type="match status" value="1"/>
</dbReference>
<dbReference type="PANTHER" id="PTHR18945">
    <property type="entry name" value="NEUROTRANSMITTER GATED ION CHANNEL"/>
    <property type="match status" value="1"/>
</dbReference>
<dbReference type="InterPro" id="IPR036719">
    <property type="entry name" value="Neuro-gated_channel_TM_sf"/>
</dbReference>
<comment type="similarity">
    <text evidence="5">Belongs to the ligand-gated ion channel (TC 1.A.9) family.</text>
</comment>
<reference evidence="9" key="2">
    <citation type="submission" date="2025-08" db="UniProtKB">
        <authorList>
            <consortium name="RefSeq"/>
        </authorList>
    </citation>
    <scope>IDENTIFICATION</scope>
    <source>
        <tissue evidence="9">Whole sample</tissue>
    </source>
</reference>
<dbReference type="RefSeq" id="XP_022316109.1">
    <property type="nucleotide sequence ID" value="XM_022460401.1"/>
</dbReference>
<dbReference type="InterPro" id="IPR006029">
    <property type="entry name" value="Neurotrans-gated_channel_TM"/>
</dbReference>
<evidence type="ECO:0000256" key="4">
    <source>
        <dbReference type="ARBA" id="ARBA00023136"/>
    </source>
</evidence>
<name>A0A8B8CLN7_CRAVI</name>
<keyword evidence="5" id="KW-0732">Signal</keyword>
<dbReference type="Pfam" id="PF02932">
    <property type="entry name" value="Neur_chan_memb"/>
    <property type="match status" value="1"/>
</dbReference>
<dbReference type="CDD" id="cd19051">
    <property type="entry name" value="LGIC_TM_cation"/>
    <property type="match status" value="1"/>
</dbReference>
<dbReference type="InterPro" id="IPR006202">
    <property type="entry name" value="Neur_chan_lig-bd"/>
</dbReference>
<dbReference type="SUPFAM" id="SSF90112">
    <property type="entry name" value="Neurotransmitter-gated ion-channel transmembrane pore"/>
    <property type="match status" value="1"/>
</dbReference>
<sequence>MLATLLILKIVFWSMIDATHLNYTIEEAKNLSKTLFNGYSNKIRPIWNQGESLPISVSYWLSAVNEISAVQQKMTTTGYLSVEWTDVSLQWSVEETGIDTMLFNQKDLWMPDLVLKNGFTSFTPLGGDFYFVYVTSDGYVSWYPYMVFESKCDIDVTYYPFDKQTCNIVFKTWSYLRWEVNLTVAAEDKIGFFEFVTNSIWEVTSLDAFDNVTNYETDITFVIHLRRKPYHYIITLLVPVVFLGVLNPVSFLIPADAGEKMGYSVTIFLTFIVYLTIISSELPANSESNSILSIYLIIKLQVGVIIIFISSIQLRINHRKRSRKIGKGYIAIVRLERRLRCIRSISDMNAEENDNPKDNVIDMEWTDVSSAIDYFAFWILIFTDILITGVMYSVIISNYD</sequence>
<dbReference type="PROSITE" id="PS00236">
    <property type="entry name" value="NEUROTR_ION_CHANNEL"/>
    <property type="match status" value="1"/>
</dbReference>
<evidence type="ECO:0000256" key="3">
    <source>
        <dbReference type="ARBA" id="ARBA00022989"/>
    </source>
</evidence>
<dbReference type="FunFam" id="2.70.170.10:FF:000028">
    <property type="entry name" value="AcetylCholine Receptor"/>
    <property type="match status" value="1"/>
</dbReference>
<organism evidence="8 9">
    <name type="scientific">Crassostrea virginica</name>
    <name type="common">Eastern oyster</name>
    <dbReference type="NCBI Taxonomy" id="6565"/>
    <lineage>
        <taxon>Eukaryota</taxon>
        <taxon>Metazoa</taxon>
        <taxon>Spiralia</taxon>
        <taxon>Lophotrochozoa</taxon>
        <taxon>Mollusca</taxon>
        <taxon>Bivalvia</taxon>
        <taxon>Autobranchia</taxon>
        <taxon>Pteriomorphia</taxon>
        <taxon>Ostreida</taxon>
        <taxon>Ostreoidea</taxon>
        <taxon>Ostreidae</taxon>
        <taxon>Crassostrea</taxon>
    </lineage>
</organism>
<evidence type="ECO:0000259" key="7">
    <source>
        <dbReference type="Pfam" id="PF02932"/>
    </source>
</evidence>
<keyword evidence="5" id="KW-0407">Ion channel</keyword>
<dbReference type="Gene3D" id="2.70.170.10">
    <property type="entry name" value="Neurotransmitter-gated ion-channel ligand-binding domain"/>
    <property type="match status" value="1"/>
</dbReference>
<evidence type="ECO:0000313" key="9">
    <source>
        <dbReference type="RefSeq" id="XP_022316109.1"/>
    </source>
</evidence>
<dbReference type="InterPro" id="IPR006201">
    <property type="entry name" value="Neur_channel"/>
</dbReference>
<dbReference type="KEGG" id="cvn:111119840"/>
<keyword evidence="5" id="KW-0813">Transport</keyword>
<gene>
    <name evidence="9" type="primary">LOC111119840</name>
</gene>
<feature type="transmembrane region" description="Helical" evidence="5">
    <location>
        <begin position="375"/>
        <end position="395"/>
    </location>
</feature>
<dbReference type="GO" id="GO:0004888">
    <property type="term" value="F:transmembrane signaling receptor activity"/>
    <property type="evidence" value="ECO:0007669"/>
    <property type="project" value="InterPro"/>
</dbReference>
<keyword evidence="5" id="KW-0406">Ion transport</keyword>
<dbReference type="InterPro" id="IPR018000">
    <property type="entry name" value="Neurotransmitter_ion_chnl_CS"/>
</dbReference>
<keyword evidence="2 5" id="KW-0812">Transmembrane</keyword>
<evidence type="ECO:0000313" key="8">
    <source>
        <dbReference type="Proteomes" id="UP000694844"/>
    </source>
</evidence>
<dbReference type="GO" id="GO:0016020">
    <property type="term" value="C:membrane"/>
    <property type="evidence" value="ECO:0007669"/>
    <property type="project" value="UniProtKB-SubCell"/>
</dbReference>
<dbReference type="Gene3D" id="1.20.58.390">
    <property type="entry name" value="Neurotransmitter-gated ion-channel transmembrane domain"/>
    <property type="match status" value="1"/>
</dbReference>
<evidence type="ECO:0000256" key="5">
    <source>
        <dbReference type="RuleBase" id="RU000687"/>
    </source>
</evidence>
<keyword evidence="8" id="KW-1185">Reference proteome</keyword>
<dbReference type="OrthoDB" id="6598923at2759"/>
<feature type="transmembrane region" description="Helical" evidence="5">
    <location>
        <begin position="230"/>
        <end position="249"/>
    </location>
</feature>
<dbReference type="Proteomes" id="UP000694844">
    <property type="component" value="Chromosome 1"/>
</dbReference>
<dbReference type="GO" id="GO:0005230">
    <property type="term" value="F:extracellular ligand-gated monoatomic ion channel activity"/>
    <property type="evidence" value="ECO:0007669"/>
    <property type="project" value="InterPro"/>
</dbReference>
<feature type="domain" description="Neurotransmitter-gated ion-channel ligand-binding" evidence="6">
    <location>
        <begin position="29"/>
        <end position="229"/>
    </location>
</feature>
<dbReference type="AlphaFoldDB" id="A0A8B8CLN7"/>
<evidence type="ECO:0000256" key="1">
    <source>
        <dbReference type="ARBA" id="ARBA00004141"/>
    </source>
</evidence>
<protein>
    <submittedName>
        <fullName evidence="9">Acetylcholine receptor subunit beta-like</fullName>
    </submittedName>
</protein>
<dbReference type="SUPFAM" id="SSF63712">
    <property type="entry name" value="Nicotinic receptor ligand binding domain-like"/>
    <property type="match status" value="1"/>
</dbReference>
<evidence type="ECO:0000259" key="6">
    <source>
        <dbReference type="Pfam" id="PF02931"/>
    </source>
</evidence>
<keyword evidence="3 5" id="KW-1133">Transmembrane helix</keyword>
<dbReference type="Pfam" id="PF02931">
    <property type="entry name" value="Neur_chan_LBD"/>
    <property type="match status" value="1"/>
</dbReference>
<comment type="subcellular location">
    <subcellularLocation>
        <location evidence="1">Membrane</location>
        <topology evidence="1">Multi-pass membrane protein</topology>
    </subcellularLocation>
</comment>
<feature type="signal peptide" evidence="5">
    <location>
        <begin position="1"/>
        <end position="18"/>
    </location>
</feature>